<reference evidence="2" key="1">
    <citation type="submission" date="2023-10" db="EMBL/GenBank/DDBJ databases">
        <authorList>
            <person name="Chen Y."/>
            <person name="Shah S."/>
            <person name="Dougan E. K."/>
            <person name="Thang M."/>
            <person name="Chan C."/>
        </authorList>
    </citation>
    <scope>NUCLEOTIDE SEQUENCE [LARGE SCALE GENOMIC DNA]</scope>
</reference>
<feature type="non-terminal residue" evidence="2">
    <location>
        <position position="1"/>
    </location>
</feature>
<accession>A0ABN9RDW1</accession>
<proteinExistence type="predicted"/>
<comment type="caution">
    <text evidence="2">The sequence shown here is derived from an EMBL/GenBank/DDBJ whole genome shotgun (WGS) entry which is preliminary data.</text>
</comment>
<name>A0ABN9RDW1_9DINO</name>
<dbReference type="Gene3D" id="1.10.443.10">
    <property type="entry name" value="Intergrase catalytic core"/>
    <property type="match status" value="1"/>
</dbReference>
<dbReference type="SUPFAM" id="SSF56349">
    <property type="entry name" value="DNA breaking-rejoining enzymes"/>
    <property type="match status" value="1"/>
</dbReference>
<evidence type="ECO:0008006" key="4">
    <source>
        <dbReference type="Google" id="ProtNLM"/>
    </source>
</evidence>
<dbReference type="InterPro" id="IPR013762">
    <property type="entry name" value="Integrase-like_cat_sf"/>
</dbReference>
<evidence type="ECO:0000313" key="3">
    <source>
        <dbReference type="Proteomes" id="UP001189429"/>
    </source>
</evidence>
<dbReference type="EMBL" id="CAUYUJ010006267">
    <property type="protein sequence ID" value="CAK0816768.1"/>
    <property type="molecule type" value="Genomic_DNA"/>
</dbReference>
<keyword evidence="1" id="KW-0233">DNA recombination</keyword>
<sequence>QLRELNLVKALIPLAGVDLGAPSHPWAYCSDASLWGYAVATSRFDPDELMDIGACRERWRFLAVDRYADDPGGPPGFEVAVQAGFAAGAADDSLIAGMGQPPPGRGAPRRRRPARIEVEAAAAAAGGSAVPALPDSALAAHRWQLVVRGAFLFPAPIHVLEGRTTLLGLRRATRSVAAHGCRVLSIGDNLSSMMAFEKGRCANPVLRQLACQSAARQLATGIQRYHRYSESKRNPTDHDSRAAARAWHDLTDRNVMRVIRSLIVRREVWYVHLGTPCAPFSQATPAQAQAKHLASGAGAVSFTVDLLRLCDRFGVKWSLENPSSSRLWQRSEVTAFLERHCHYFVNVQYCQYNCRYLKPTTLVTNLRPLQALSHREWQPGQLDWGSSIAQARAAERDRRRRFSQVGFSGGAGQLAAEQRVAHSEVARSDFLARRRVKPLTQQHYGRAAAEVRRFAERHHYPQTTAAQRDQLMVGYLQGIFVAGGGYAFEERIDLRGASEFPQARLTLRGFSRAAPGEQRGPCPWEAALLMVDQYLGSSCPRQRLVGVAVAGAFDGYLRLPVLLSVKACDVTCLQHSATSACPQVSISLMLAAPPDCPPSATTKSGESDDAVIAGGSAAAAALRRWVARLIRDLKRAKPATWPLFPFTAREFQAALRQAGDAAGLQRLRLGPHALRHGGASVDYALQDRSPAEVQRHGRWKCAASVSRYEKAGRLTRQLAKFSSAQLSATSLVGERLAAKASFDFGRSVTR</sequence>
<evidence type="ECO:0000313" key="2">
    <source>
        <dbReference type="EMBL" id="CAK0816768.1"/>
    </source>
</evidence>
<dbReference type="InterPro" id="IPR011010">
    <property type="entry name" value="DNA_brk_join_enz"/>
</dbReference>
<protein>
    <recommendedName>
        <fullName evidence="4">Tyr recombinase domain-containing protein</fullName>
    </recommendedName>
</protein>
<keyword evidence="3" id="KW-1185">Reference proteome</keyword>
<gene>
    <name evidence="2" type="ORF">PCOR1329_LOCUS19586</name>
</gene>
<dbReference type="Proteomes" id="UP001189429">
    <property type="component" value="Unassembled WGS sequence"/>
</dbReference>
<organism evidence="2 3">
    <name type="scientific">Prorocentrum cordatum</name>
    <dbReference type="NCBI Taxonomy" id="2364126"/>
    <lineage>
        <taxon>Eukaryota</taxon>
        <taxon>Sar</taxon>
        <taxon>Alveolata</taxon>
        <taxon>Dinophyceae</taxon>
        <taxon>Prorocentrales</taxon>
        <taxon>Prorocentraceae</taxon>
        <taxon>Prorocentrum</taxon>
    </lineage>
</organism>
<evidence type="ECO:0000256" key="1">
    <source>
        <dbReference type="ARBA" id="ARBA00023172"/>
    </source>
</evidence>